<dbReference type="OrthoDB" id="6602106at2"/>
<name>A0A2A4F354_9BURK</name>
<evidence type="ECO:0000256" key="1">
    <source>
        <dbReference type="SAM" id="SignalP"/>
    </source>
</evidence>
<evidence type="ECO:0008006" key="4">
    <source>
        <dbReference type="Google" id="ProtNLM"/>
    </source>
</evidence>
<dbReference type="Pfam" id="PF06551">
    <property type="entry name" value="DUF1120"/>
    <property type="match status" value="1"/>
</dbReference>
<feature type="signal peptide" evidence="1">
    <location>
        <begin position="1"/>
        <end position="20"/>
    </location>
</feature>
<accession>A0A2A4F354</accession>
<evidence type="ECO:0000313" key="2">
    <source>
        <dbReference type="EMBL" id="PCE27068.1"/>
    </source>
</evidence>
<proteinExistence type="predicted"/>
<dbReference type="EMBL" id="MTZV01000003">
    <property type="protein sequence ID" value="PCE27068.1"/>
    <property type="molecule type" value="Genomic_DNA"/>
</dbReference>
<organism evidence="2 3">
    <name type="scientific">Paraburkholderia acidicola</name>
    <dbReference type="NCBI Taxonomy" id="1912599"/>
    <lineage>
        <taxon>Bacteria</taxon>
        <taxon>Pseudomonadati</taxon>
        <taxon>Pseudomonadota</taxon>
        <taxon>Betaproteobacteria</taxon>
        <taxon>Burkholderiales</taxon>
        <taxon>Burkholderiaceae</taxon>
        <taxon>Paraburkholderia</taxon>
    </lineage>
</organism>
<gene>
    <name evidence="2" type="ORF">BWP39_09790</name>
</gene>
<evidence type="ECO:0000313" key="3">
    <source>
        <dbReference type="Proteomes" id="UP000218022"/>
    </source>
</evidence>
<protein>
    <recommendedName>
        <fullName evidence="4">DUF1120 domain-containing protein</fullName>
    </recommendedName>
</protein>
<reference evidence="2 3" key="1">
    <citation type="submission" date="2017-01" db="EMBL/GenBank/DDBJ databases">
        <title>Whole-Genome Shotgun Sequencing of Two beta-Proteobacterial Species in Search of the Bulgecin Biosynthetic Cluster.</title>
        <authorList>
            <person name="Horsman M.E."/>
            <person name="Marous D.R."/>
            <person name="Li R."/>
            <person name="Oliver R.A."/>
            <person name="Byun B."/>
            <person name="Emrich S.J."/>
            <person name="Boggess B."/>
            <person name="Townsend C.A."/>
            <person name="Mobashery S."/>
        </authorList>
    </citation>
    <scope>NUCLEOTIDE SEQUENCE [LARGE SCALE GENOMIC DNA]</scope>
    <source>
        <strain evidence="2 3">ATCC 31363</strain>
    </source>
</reference>
<comment type="caution">
    <text evidence="2">The sequence shown here is derived from an EMBL/GenBank/DDBJ whole genome shotgun (WGS) entry which is preliminary data.</text>
</comment>
<sequence>MKLRTLIAWTCALVPIASLAQNTPLKVVVQGEIKPGACTVQIANQAAFNYGKVKVKDLKWDTYTLLPVIDRELHISCEAKTKVALTISDTNAGLVPFTEDIVFFGGHGKSWSPARQYGLRNDAGRAIGSWALRLVPGFTVDQAATDSIFSGDNGKTWEPSVGNFFHDDGSLETWSVPGQKEPVLGYEFVGTMRTQVALDRTGQLGVVTEVPFTGGAVLTLVYL</sequence>
<dbReference type="InterPro" id="IPR010546">
    <property type="entry name" value="DUF1120"/>
</dbReference>
<feature type="chain" id="PRO_5012246472" description="DUF1120 domain-containing protein" evidence="1">
    <location>
        <begin position="21"/>
        <end position="223"/>
    </location>
</feature>
<dbReference type="Proteomes" id="UP000218022">
    <property type="component" value="Unassembled WGS sequence"/>
</dbReference>
<dbReference type="AlphaFoldDB" id="A0A2A4F354"/>
<keyword evidence="1" id="KW-0732">Signal</keyword>
<dbReference type="RefSeq" id="WP_096719503.1">
    <property type="nucleotide sequence ID" value="NZ_MTZV01000003.1"/>
</dbReference>